<evidence type="ECO:0000313" key="3">
    <source>
        <dbReference type="EMBL" id="RKR86747.1"/>
    </source>
</evidence>
<evidence type="ECO:0000256" key="1">
    <source>
        <dbReference type="SAM" id="MobiDB-lite"/>
    </source>
</evidence>
<gene>
    <name evidence="3" type="ORF">BDK92_1012</name>
</gene>
<feature type="region of interest" description="Disordered" evidence="1">
    <location>
        <begin position="133"/>
        <end position="157"/>
    </location>
</feature>
<dbReference type="AlphaFoldDB" id="A0A495JCV0"/>
<sequence>MRSWVTLGSDRAGRGRVIRLAAVAVIGGLVLGVGGVAALPPSAAPAVPVLAPTPTPTSTGSGPKYYVVGPPQGGQREYLYQIAVRTLGDGNRFREIFELNQGRKQADGGQLTDAMMLEPGWVLELPPDAAGPGVQVGPLPLPTVAEPAGDADSGGKSSGGANPYVLAAVGLAVMVLLLAVLLYVLRGGRRPRTGPPLIEAAPNSPAPEPQPESESESESETQPLPVSVSVSAAVSGAVSGAGRVQPGVAPATGSTAGSATTPPHDDRPELPPPGRVTVDLRSMVDDHRERMNVRLLGAASDVPGTPYAWCGPDEPFPAARMPAVLGRRDGWRFVLDLAATPDVFTITGTVPAVRRQAALLARQLHAAGLTVTIVGDAVGPDLPSGCRRVAAFPVSDSDIGALGERGVIISGGLRGAELTAARGLAARTRRQVVPVLVGEVLRARWSVLVTDPA</sequence>
<protein>
    <recommendedName>
        <fullName evidence="5">LysM domain-containing protein</fullName>
    </recommendedName>
</protein>
<feature type="compositionally biased region" description="Low complexity" evidence="1">
    <location>
        <begin position="148"/>
        <end position="157"/>
    </location>
</feature>
<organism evidence="3 4">
    <name type="scientific">Micromonospora pisi</name>
    <dbReference type="NCBI Taxonomy" id="589240"/>
    <lineage>
        <taxon>Bacteria</taxon>
        <taxon>Bacillati</taxon>
        <taxon>Actinomycetota</taxon>
        <taxon>Actinomycetes</taxon>
        <taxon>Micromonosporales</taxon>
        <taxon>Micromonosporaceae</taxon>
        <taxon>Micromonospora</taxon>
    </lineage>
</organism>
<feature type="region of interest" description="Disordered" evidence="1">
    <location>
        <begin position="241"/>
        <end position="275"/>
    </location>
</feature>
<comment type="caution">
    <text evidence="3">The sequence shown here is derived from an EMBL/GenBank/DDBJ whole genome shotgun (WGS) entry which is preliminary data.</text>
</comment>
<name>A0A495JCV0_9ACTN</name>
<keyword evidence="2" id="KW-0812">Transmembrane</keyword>
<keyword evidence="2" id="KW-0472">Membrane</keyword>
<dbReference type="RefSeq" id="WP_121155015.1">
    <property type="nucleotide sequence ID" value="NZ_RBKT01000001.1"/>
</dbReference>
<evidence type="ECO:0008006" key="5">
    <source>
        <dbReference type="Google" id="ProtNLM"/>
    </source>
</evidence>
<dbReference type="OrthoDB" id="8444614at2"/>
<accession>A0A495JCV0</accession>
<keyword evidence="4" id="KW-1185">Reference proteome</keyword>
<proteinExistence type="predicted"/>
<feature type="compositionally biased region" description="Low complexity" evidence="1">
    <location>
        <begin position="241"/>
        <end position="262"/>
    </location>
</feature>
<evidence type="ECO:0000256" key="2">
    <source>
        <dbReference type="SAM" id="Phobius"/>
    </source>
</evidence>
<feature type="region of interest" description="Disordered" evidence="1">
    <location>
        <begin position="193"/>
        <end position="228"/>
    </location>
</feature>
<keyword evidence="2" id="KW-1133">Transmembrane helix</keyword>
<dbReference type="EMBL" id="RBKT01000001">
    <property type="protein sequence ID" value="RKR86747.1"/>
    <property type="molecule type" value="Genomic_DNA"/>
</dbReference>
<reference evidence="3 4" key="1">
    <citation type="submission" date="2018-10" db="EMBL/GenBank/DDBJ databases">
        <title>Sequencing the genomes of 1000 actinobacteria strains.</title>
        <authorList>
            <person name="Klenk H.-P."/>
        </authorList>
    </citation>
    <scope>NUCLEOTIDE SEQUENCE [LARGE SCALE GENOMIC DNA]</scope>
    <source>
        <strain evidence="3 4">DSM 45175</strain>
    </source>
</reference>
<feature type="transmembrane region" description="Helical" evidence="2">
    <location>
        <begin position="20"/>
        <end position="39"/>
    </location>
</feature>
<feature type="transmembrane region" description="Helical" evidence="2">
    <location>
        <begin position="164"/>
        <end position="185"/>
    </location>
</feature>
<evidence type="ECO:0000313" key="4">
    <source>
        <dbReference type="Proteomes" id="UP000277671"/>
    </source>
</evidence>
<dbReference type="Proteomes" id="UP000277671">
    <property type="component" value="Unassembled WGS sequence"/>
</dbReference>